<dbReference type="EMBL" id="LNTY01000006">
    <property type="protein sequence ID" value="KXF82971.1"/>
    <property type="molecule type" value="Genomic_DNA"/>
</dbReference>
<feature type="transmembrane region" description="Helical" evidence="1">
    <location>
        <begin position="336"/>
        <end position="356"/>
    </location>
</feature>
<name>A0A135IBX7_9GAMM</name>
<feature type="transmembrane region" description="Helical" evidence="1">
    <location>
        <begin position="201"/>
        <end position="222"/>
    </location>
</feature>
<dbReference type="STRING" id="294935.ATN88_04255"/>
<evidence type="ECO:0000313" key="2">
    <source>
        <dbReference type="EMBL" id="KXF82971.1"/>
    </source>
</evidence>
<sequence length="492" mass="53888">MAKIIDIIFGPLDGIQKLFRRLVKFIICMMVAFLLHDQLTVYLTRINSDYLVELAEKQKAANALLAPFGSRLEFCVETQPNSDGTTEFPACTLIGSSLTVVGFRVQKDGEKEREFSSILSKHYFLPPGVANPSVEHSLHSVMRTIEGHALVPQSKIKPSSKAELCAGTARKLTDAQCGVSDEIETHLAIILQKNIIGGYRMATLFVGSIQFLTITIFLLAILEAAGRYLRWVAPKPTLVSEQAVRTGKVGESEIHYDENELRNYRESRVRAIEDRLIYRALATEARVSTSEKLGTTEPPDRLAFSNAARTSLADYLSFMRQESESTLESLHTTNEVMLKLAFAGTILGIGDALFAARNLDVADPVGKVLVKAEMFGGIGTAFGTTLLGVILSMLLSVILQAVSSSWSSRMERSYEYAIALADSVATLEQTKRKTILASFIKPAPILSAGRGGNLLLRALLTIGGGVIILLIIGSYFVLFRKELLATLPSLPW</sequence>
<comment type="caution">
    <text evidence="2">The sequence shown here is derived from an EMBL/GenBank/DDBJ whole genome shotgun (WGS) entry which is preliminary data.</text>
</comment>
<keyword evidence="1" id="KW-0472">Membrane</keyword>
<evidence type="ECO:0000313" key="3">
    <source>
        <dbReference type="Proteomes" id="UP000070529"/>
    </source>
</evidence>
<keyword evidence="3" id="KW-1185">Reference proteome</keyword>
<protein>
    <submittedName>
        <fullName evidence="2">Uncharacterized protein</fullName>
    </submittedName>
</protein>
<dbReference type="Proteomes" id="UP000070529">
    <property type="component" value="Unassembled WGS sequence"/>
</dbReference>
<dbReference type="AlphaFoldDB" id="A0A135IBX7"/>
<feature type="transmembrane region" description="Helical" evidence="1">
    <location>
        <begin position="454"/>
        <end position="478"/>
    </location>
</feature>
<evidence type="ECO:0000256" key="1">
    <source>
        <dbReference type="SAM" id="Phobius"/>
    </source>
</evidence>
<proteinExistence type="predicted"/>
<accession>A0A135IBX7</accession>
<gene>
    <name evidence="2" type="ORF">ATN88_04255</name>
</gene>
<feature type="transmembrane region" description="Helical" evidence="1">
    <location>
        <begin position="376"/>
        <end position="402"/>
    </location>
</feature>
<reference evidence="2 3" key="1">
    <citation type="submission" date="2015-11" db="EMBL/GenBank/DDBJ databases">
        <title>Genomic Taxonomy of the Vibrionaceae.</title>
        <authorList>
            <person name="Gomez-Gil B."/>
            <person name="Enciso-Ibarra J."/>
        </authorList>
    </citation>
    <scope>NUCLEOTIDE SEQUENCE [LARGE SCALE GENOMIC DNA]</scope>
    <source>
        <strain evidence="2 3">CAIM 912</strain>
    </source>
</reference>
<organism evidence="2 3">
    <name type="scientific">Enterovibrio coralii</name>
    <dbReference type="NCBI Taxonomy" id="294935"/>
    <lineage>
        <taxon>Bacteria</taxon>
        <taxon>Pseudomonadati</taxon>
        <taxon>Pseudomonadota</taxon>
        <taxon>Gammaproteobacteria</taxon>
        <taxon>Vibrionales</taxon>
        <taxon>Vibrionaceae</taxon>
        <taxon>Enterovibrio</taxon>
    </lineage>
</organism>
<keyword evidence="1" id="KW-1133">Transmembrane helix</keyword>
<keyword evidence="1" id="KW-0812">Transmembrane</keyword>
<dbReference type="RefSeq" id="WP_067410197.1">
    <property type="nucleotide sequence ID" value="NZ_LNTY01000006.1"/>
</dbReference>